<dbReference type="PANTHER" id="PTHR46796">
    <property type="entry name" value="HTH-TYPE TRANSCRIPTIONAL ACTIVATOR RHAS-RELATED"/>
    <property type="match status" value="1"/>
</dbReference>
<dbReference type="SMART" id="SM00342">
    <property type="entry name" value="HTH_ARAC"/>
    <property type="match status" value="1"/>
</dbReference>
<dbReference type="Gene3D" id="1.10.10.60">
    <property type="entry name" value="Homeodomain-like"/>
    <property type="match status" value="1"/>
</dbReference>
<evidence type="ECO:0000256" key="1">
    <source>
        <dbReference type="ARBA" id="ARBA00023015"/>
    </source>
</evidence>
<proteinExistence type="predicted"/>
<dbReference type="InterPro" id="IPR009057">
    <property type="entry name" value="Homeodomain-like_sf"/>
</dbReference>
<evidence type="ECO:0000259" key="4">
    <source>
        <dbReference type="PROSITE" id="PS01124"/>
    </source>
</evidence>
<comment type="caution">
    <text evidence="5">The sequence shown here is derived from an EMBL/GenBank/DDBJ whole genome shotgun (WGS) entry which is preliminary data.</text>
</comment>
<dbReference type="InterPro" id="IPR050204">
    <property type="entry name" value="AraC_XylS_family_regulators"/>
</dbReference>
<dbReference type="EMBL" id="JAGGMR010000001">
    <property type="protein sequence ID" value="MBP2189552.1"/>
    <property type="molecule type" value="Genomic_DNA"/>
</dbReference>
<dbReference type="InterPro" id="IPR018062">
    <property type="entry name" value="HTH_AraC-typ_CS"/>
</dbReference>
<keyword evidence="6" id="KW-1185">Reference proteome</keyword>
<dbReference type="PROSITE" id="PS01124">
    <property type="entry name" value="HTH_ARAC_FAMILY_2"/>
    <property type="match status" value="1"/>
</dbReference>
<dbReference type="RefSeq" id="WP_209888391.1">
    <property type="nucleotide sequence ID" value="NZ_JAGGMR010000001.1"/>
</dbReference>
<feature type="domain" description="HTH araC/xylS-type" evidence="4">
    <location>
        <begin position="160"/>
        <end position="263"/>
    </location>
</feature>
<name>A0ABS4QD26_9NOCA</name>
<keyword evidence="2" id="KW-0238">DNA-binding</keyword>
<evidence type="ECO:0000313" key="6">
    <source>
        <dbReference type="Proteomes" id="UP001519325"/>
    </source>
</evidence>
<dbReference type="Pfam" id="PF12833">
    <property type="entry name" value="HTH_18"/>
    <property type="match status" value="1"/>
</dbReference>
<evidence type="ECO:0000256" key="2">
    <source>
        <dbReference type="ARBA" id="ARBA00023125"/>
    </source>
</evidence>
<sequence>MDPTTDTPPRGLLDPRAGDGLYRESLIPACPALADIVAHHWAVHWDLRERDPYVVEVLSHPAVILVVENGRCRVHGVLRGKFSQRLSGCGDIFGTTFRPAGFHPLVRRSVAALTDRVVPGTEIFGAAADRYAATIAATPDTAARKELSEEFVRQHISEPARTVALVNEIVDEVSADRTILRVDDVTARFGMGKRTLQKLFRDLVGVSPKWVIQRYRLHEAAQRLDSADADLATVAAELGYADQAHFARDFKSATGRPPATYRG</sequence>
<evidence type="ECO:0000256" key="3">
    <source>
        <dbReference type="ARBA" id="ARBA00023163"/>
    </source>
</evidence>
<gene>
    <name evidence="5" type="ORF">BJ987_002453</name>
</gene>
<dbReference type="Pfam" id="PF20240">
    <property type="entry name" value="DUF6597"/>
    <property type="match status" value="1"/>
</dbReference>
<dbReference type="SUPFAM" id="SSF46689">
    <property type="entry name" value="Homeodomain-like"/>
    <property type="match status" value="1"/>
</dbReference>
<dbReference type="PANTHER" id="PTHR46796:SF15">
    <property type="entry name" value="BLL1074 PROTEIN"/>
    <property type="match status" value="1"/>
</dbReference>
<keyword evidence="3" id="KW-0804">Transcription</keyword>
<dbReference type="InterPro" id="IPR018060">
    <property type="entry name" value="HTH_AraC"/>
</dbReference>
<keyword evidence="1" id="KW-0805">Transcription regulation</keyword>
<dbReference type="Proteomes" id="UP001519325">
    <property type="component" value="Unassembled WGS sequence"/>
</dbReference>
<evidence type="ECO:0000313" key="5">
    <source>
        <dbReference type="EMBL" id="MBP2189552.1"/>
    </source>
</evidence>
<protein>
    <submittedName>
        <fullName evidence="5">AraC-like DNA-binding protein</fullName>
    </submittedName>
</protein>
<reference evidence="5 6" key="1">
    <citation type="submission" date="2021-03" db="EMBL/GenBank/DDBJ databases">
        <title>Sequencing the genomes of 1000 actinobacteria strains.</title>
        <authorList>
            <person name="Klenk H.-P."/>
        </authorList>
    </citation>
    <scope>NUCLEOTIDE SEQUENCE [LARGE SCALE GENOMIC DNA]</scope>
    <source>
        <strain evidence="5 6">DSM 45516</strain>
    </source>
</reference>
<accession>A0ABS4QD26</accession>
<dbReference type="PROSITE" id="PS00041">
    <property type="entry name" value="HTH_ARAC_FAMILY_1"/>
    <property type="match status" value="1"/>
</dbReference>
<dbReference type="InterPro" id="IPR046532">
    <property type="entry name" value="DUF6597"/>
</dbReference>
<organism evidence="5 6">
    <name type="scientific">Nocardia goodfellowii</name>
    <dbReference type="NCBI Taxonomy" id="882446"/>
    <lineage>
        <taxon>Bacteria</taxon>
        <taxon>Bacillati</taxon>
        <taxon>Actinomycetota</taxon>
        <taxon>Actinomycetes</taxon>
        <taxon>Mycobacteriales</taxon>
        <taxon>Nocardiaceae</taxon>
        <taxon>Nocardia</taxon>
    </lineage>
</organism>